<dbReference type="SUPFAM" id="SSF47203">
    <property type="entry name" value="Acyl-CoA dehydrogenase C-terminal domain-like"/>
    <property type="match status" value="1"/>
</dbReference>
<evidence type="ECO:0000313" key="9">
    <source>
        <dbReference type="Proteomes" id="UP000005442"/>
    </source>
</evidence>
<evidence type="ECO:0000259" key="6">
    <source>
        <dbReference type="Pfam" id="PF00441"/>
    </source>
</evidence>
<dbReference type="InterPro" id="IPR009075">
    <property type="entry name" value="AcylCo_DH/oxidase_C"/>
</dbReference>
<dbReference type="Proteomes" id="UP000005442">
    <property type="component" value="Chromosome"/>
</dbReference>
<keyword evidence="5" id="KW-0560">Oxidoreductase</keyword>
<gene>
    <name evidence="8" type="ordered locus">MycrhN_5833</name>
</gene>
<dbReference type="Pfam" id="PF02771">
    <property type="entry name" value="Acyl-CoA_dh_N"/>
    <property type="match status" value="1"/>
</dbReference>
<organism evidence="8 9">
    <name type="scientific">Mycolicibacterium rhodesiae (strain NBB3)</name>
    <name type="common">Mycobacterium rhodesiae</name>
    <dbReference type="NCBI Taxonomy" id="710685"/>
    <lineage>
        <taxon>Bacteria</taxon>
        <taxon>Bacillati</taxon>
        <taxon>Actinomycetota</taxon>
        <taxon>Actinomycetes</taxon>
        <taxon>Mycobacteriales</taxon>
        <taxon>Mycobacteriaceae</taxon>
        <taxon>Mycolicibacterium</taxon>
    </lineage>
</organism>
<feature type="domain" description="Acyl-CoA dehydrogenase/oxidase C-terminal" evidence="6">
    <location>
        <begin position="217"/>
        <end position="337"/>
    </location>
</feature>
<dbReference type="PANTHER" id="PTHR43884">
    <property type="entry name" value="ACYL-COA DEHYDROGENASE"/>
    <property type="match status" value="1"/>
</dbReference>
<evidence type="ECO:0000256" key="2">
    <source>
        <dbReference type="ARBA" id="ARBA00009347"/>
    </source>
</evidence>
<dbReference type="Gene3D" id="1.20.140.10">
    <property type="entry name" value="Butyryl-CoA Dehydrogenase, subunit A, domain 3"/>
    <property type="match status" value="1"/>
</dbReference>
<dbReference type="Pfam" id="PF00441">
    <property type="entry name" value="Acyl-CoA_dh_1"/>
    <property type="match status" value="1"/>
</dbReference>
<comment type="similarity">
    <text evidence="2">Belongs to the acyl-CoA dehydrogenase family.</text>
</comment>
<dbReference type="GO" id="GO:0003995">
    <property type="term" value="F:acyl-CoA dehydrogenase activity"/>
    <property type="evidence" value="ECO:0007669"/>
    <property type="project" value="TreeGrafter"/>
</dbReference>
<sequence length="355" mass="37397">MNLELTAEQLALRDTVREFLSAKAGVDGHVRPMLADPVGTTDEIWRGLADLGTTGLLVPVEHGGEGMSMVEAAIVCEELGAALHPGPWLSSAVAAPRALLRFGAAAASFSGLADGSTVAAVAPHDAGITRDDDRLHGELESVPDVAAAQTLFIPVGAEQPALVAVSTSEPGLQIAQIHGIDQSRKLFRLSFDNVAGTVVAATSRAALESLHDDMIVAWAADAVGAARQVLHITVEYAKVRRQFGAPIGSFQAVAHLCAEMYETVELARSGVQYAVWAADCADHAERHLAALRVKAFAGQLAGVGDKAIAVFGGIGFTWEHDAQLYLKRLLSFSRFLGSPGDYLQQVGHELIRNAS</sequence>
<keyword evidence="3" id="KW-0285">Flavoprotein</keyword>
<evidence type="ECO:0000313" key="8">
    <source>
        <dbReference type="EMBL" id="AEV76298.1"/>
    </source>
</evidence>
<keyword evidence="4" id="KW-0274">FAD</keyword>
<dbReference type="AlphaFoldDB" id="G8RP69"/>
<dbReference type="PANTHER" id="PTHR43884:SF20">
    <property type="entry name" value="ACYL-COA DEHYDROGENASE FADE28"/>
    <property type="match status" value="1"/>
</dbReference>
<evidence type="ECO:0000256" key="5">
    <source>
        <dbReference type="ARBA" id="ARBA00023002"/>
    </source>
</evidence>
<dbReference type="RefSeq" id="WP_014214037.1">
    <property type="nucleotide sequence ID" value="NC_016604.1"/>
</dbReference>
<dbReference type="GO" id="GO:0050660">
    <property type="term" value="F:flavin adenine dinucleotide binding"/>
    <property type="evidence" value="ECO:0007669"/>
    <property type="project" value="InterPro"/>
</dbReference>
<dbReference type="Gene3D" id="1.10.540.10">
    <property type="entry name" value="Acyl-CoA dehydrogenase/oxidase, N-terminal domain"/>
    <property type="match status" value="1"/>
</dbReference>
<reference evidence="8 9" key="1">
    <citation type="submission" date="2011-12" db="EMBL/GenBank/DDBJ databases">
        <title>Complete sequence of Mycobacterium rhodesiae NBB3.</title>
        <authorList>
            <consortium name="US DOE Joint Genome Institute"/>
            <person name="Lucas S."/>
            <person name="Han J."/>
            <person name="Lapidus A."/>
            <person name="Cheng J.-F."/>
            <person name="Goodwin L."/>
            <person name="Pitluck S."/>
            <person name="Peters L."/>
            <person name="Mikhailova N."/>
            <person name="Gu W."/>
            <person name="Detter J.C."/>
            <person name="Han C."/>
            <person name="Tapia R."/>
            <person name="Land M."/>
            <person name="Hauser L."/>
            <person name="Kyrpides N."/>
            <person name="Ivanova N."/>
            <person name="Pagani I."/>
            <person name="Mattes T."/>
            <person name="Holmes A."/>
            <person name="Rutledge P."/>
            <person name="Paulsen I."/>
            <person name="Coleman N."/>
            <person name="Woyke T."/>
        </authorList>
    </citation>
    <scope>NUCLEOTIDE SEQUENCE [LARGE SCALE GENOMIC DNA]</scope>
    <source>
        <strain evidence="8 9">NBB3</strain>
    </source>
</reference>
<dbReference type="InterPro" id="IPR037069">
    <property type="entry name" value="AcylCoA_DH/ox_N_sf"/>
</dbReference>
<dbReference type="STRING" id="710685.MycrhN_5833"/>
<protein>
    <submittedName>
        <fullName evidence="8">Acyl-CoA dehydrogenase</fullName>
    </submittedName>
</protein>
<dbReference type="InterPro" id="IPR036250">
    <property type="entry name" value="AcylCo_DH-like_C"/>
</dbReference>
<dbReference type="KEGG" id="mrh:MycrhN_5833"/>
<proteinExistence type="inferred from homology"/>
<evidence type="ECO:0000256" key="3">
    <source>
        <dbReference type="ARBA" id="ARBA00022630"/>
    </source>
</evidence>
<dbReference type="EMBL" id="CP003169">
    <property type="protein sequence ID" value="AEV76298.1"/>
    <property type="molecule type" value="Genomic_DNA"/>
</dbReference>
<dbReference type="eggNOG" id="COG1960">
    <property type="taxonomic scope" value="Bacteria"/>
</dbReference>
<evidence type="ECO:0000256" key="4">
    <source>
        <dbReference type="ARBA" id="ARBA00022827"/>
    </source>
</evidence>
<dbReference type="SUPFAM" id="SSF56645">
    <property type="entry name" value="Acyl-CoA dehydrogenase NM domain-like"/>
    <property type="match status" value="1"/>
</dbReference>
<dbReference type="HOGENOM" id="CLU_018204_5_1_11"/>
<name>G8RP69_MYCRN</name>
<dbReference type="OrthoDB" id="8677713at2"/>
<accession>G8RP69</accession>
<keyword evidence="9" id="KW-1185">Reference proteome</keyword>
<dbReference type="InterPro" id="IPR013786">
    <property type="entry name" value="AcylCoA_DH/ox_N"/>
</dbReference>
<comment type="cofactor">
    <cofactor evidence="1">
        <name>FAD</name>
        <dbReference type="ChEBI" id="CHEBI:57692"/>
    </cofactor>
</comment>
<evidence type="ECO:0000259" key="7">
    <source>
        <dbReference type="Pfam" id="PF02771"/>
    </source>
</evidence>
<evidence type="ECO:0000256" key="1">
    <source>
        <dbReference type="ARBA" id="ARBA00001974"/>
    </source>
</evidence>
<feature type="domain" description="Acyl-CoA dehydrogenase/oxidase N-terminal" evidence="7">
    <location>
        <begin position="6"/>
        <end position="105"/>
    </location>
</feature>
<dbReference type="InterPro" id="IPR009100">
    <property type="entry name" value="AcylCoA_DH/oxidase_NM_dom_sf"/>
</dbReference>
<dbReference type="PATRIC" id="fig|710685.3.peg.5860"/>